<accession>A0A8J7DWD4</accession>
<feature type="transmembrane region" description="Helical" evidence="5">
    <location>
        <begin position="21"/>
        <end position="37"/>
    </location>
</feature>
<protein>
    <submittedName>
        <fullName evidence="7">DUF1232 domain-containing protein</fullName>
    </submittedName>
</protein>
<dbReference type="AlphaFoldDB" id="A0A8J7DWD4"/>
<reference evidence="7" key="1">
    <citation type="submission" date="2020-10" db="EMBL/GenBank/DDBJ databases">
        <authorList>
            <person name="Castelo-Branco R."/>
            <person name="Eusebio N."/>
            <person name="Adriana R."/>
            <person name="Vieira A."/>
            <person name="Brugerolle De Fraissinette N."/>
            <person name="Rezende De Castro R."/>
            <person name="Schneider M.P."/>
            <person name="Vasconcelos V."/>
            <person name="Leao P.N."/>
        </authorList>
    </citation>
    <scope>NUCLEOTIDE SEQUENCE</scope>
    <source>
        <strain evidence="7">LEGE 07157</strain>
    </source>
</reference>
<keyword evidence="2 5" id="KW-0812">Transmembrane</keyword>
<evidence type="ECO:0000256" key="5">
    <source>
        <dbReference type="SAM" id="Phobius"/>
    </source>
</evidence>
<evidence type="ECO:0000259" key="6">
    <source>
        <dbReference type="Pfam" id="PF06803"/>
    </source>
</evidence>
<dbReference type="RefSeq" id="WP_194029448.1">
    <property type="nucleotide sequence ID" value="NZ_JADEWZ010000013.1"/>
</dbReference>
<evidence type="ECO:0000313" key="7">
    <source>
        <dbReference type="EMBL" id="MBE9116356.1"/>
    </source>
</evidence>
<sequence>MKVLVESFYGWYRQMMRHDKYRWVIIAGTLLYLLSPVDISADFLPLVGWLDDGILATMLVSELSQILVERRRQDATIASDTDSSASNVTIDVTAS</sequence>
<proteinExistence type="predicted"/>
<evidence type="ECO:0000256" key="1">
    <source>
        <dbReference type="ARBA" id="ARBA00004127"/>
    </source>
</evidence>
<evidence type="ECO:0000313" key="8">
    <source>
        <dbReference type="Proteomes" id="UP000654482"/>
    </source>
</evidence>
<comment type="caution">
    <text evidence="7">The sequence shown here is derived from an EMBL/GenBank/DDBJ whole genome shotgun (WGS) entry which is preliminary data.</text>
</comment>
<keyword evidence="8" id="KW-1185">Reference proteome</keyword>
<gene>
    <name evidence="7" type="ORF">IQ249_10645</name>
</gene>
<evidence type="ECO:0000256" key="3">
    <source>
        <dbReference type="ARBA" id="ARBA00022989"/>
    </source>
</evidence>
<organism evidence="7 8">
    <name type="scientific">Lusitaniella coriacea LEGE 07157</name>
    <dbReference type="NCBI Taxonomy" id="945747"/>
    <lineage>
        <taxon>Bacteria</taxon>
        <taxon>Bacillati</taxon>
        <taxon>Cyanobacteriota</taxon>
        <taxon>Cyanophyceae</taxon>
        <taxon>Spirulinales</taxon>
        <taxon>Lusitaniellaceae</taxon>
        <taxon>Lusitaniella</taxon>
    </lineage>
</organism>
<evidence type="ECO:0000256" key="2">
    <source>
        <dbReference type="ARBA" id="ARBA00022692"/>
    </source>
</evidence>
<feature type="domain" description="DUF1232" evidence="6">
    <location>
        <begin position="23"/>
        <end position="57"/>
    </location>
</feature>
<dbReference type="GO" id="GO:0012505">
    <property type="term" value="C:endomembrane system"/>
    <property type="evidence" value="ECO:0007669"/>
    <property type="project" value="UniProtKB-SubCell"/>
</dbReference>
<keyword evidence="3 5" id="KW-1133">Transmembrane helix</keyword>
<evidence type="ECO:0000256" key="4">
    <source>
        <dbReference type="ARBA" id="ARBA00023136"/>
    </source>
</evidence>
<keyword evidence="4 5" id="KW-0472">Membrane</keyword>
<name>A0A8J7DWD4_9CYAN</name>
<dbReference type="InterPro" id="IPR010652">
    <property type="entry name" value="DUF1232"/>
</dbReference>
<dbReference type="EMBL" id="JADEWZ010000013">
    <property type="protein sequence ID" value="MBE9116356.1"/>
    <property type="molecule type" value="Genomic_DNA"/>
</dbReference>
<dbReference type="Pfam" id="PF06803">
    <property type="entry name" value="DUF1232"/>
    <property type="match status" value="1"/>
</dbReference>
<dbReference type="Proteomes" id="UP000654482">
    <property type="component" value="Unassembled WGS sequence"/>
</dbReference>
<comment type="subcellular location">
    <subcellularLocation>
        <location evidence="1">Endomembrane system</location>
        <topology evidence="1">Multi-pass membrane protein</topology>
    </subcellularLocation>
</comment>